<protein>
    <recommendedName>
        <fullName evidence="3">Arylsulfatase</fullName>
    </recommendedName>
</protein>
<evidence type="ECO:0000313" key="2">
    <source>
        <dbReference type="Proteomes" id="UP000030011"/>
    </source>
</evidence>
<name>A0A0A0JN92_9MICO</name>
<dbReference type="RefSeq" id="WP_035903811.1">
    <property type="nucleotide sequence ID" value="NZ_AVPK01000003.1"/>
</dbReference>
<dbReference type="GO" id="GO:0047661">
    <property type="term" value="F:amino-acid racemase activity"/>
    <property type="evidence" value="ECO:0007669"/>
    <property type="project" value="InterPro"/>
</dbReference>
<evidence type="ECO:0008006" key="3">
    <source>
        <dbReference type="Google" id="ProtNLM"/>
    </source>
</evidence>
<dbReference type="OrthoDB" id="978447at2"/>
<reference evidence="1 2" key="1">
    <citation type="submission" date="2013-08" db="EMBL/GenBank/DDBJ databases">
        <title>The genome sequence of Knoellia subterranea.</title>
        <authorList>
            <person name="Zhu W."/>
            <person name="Wang G."/>
        </authorList>
    </citation>
    <scope>NUCLEOTIDE SEQUENCE [LARGE SCALE GENOMIC DNA]</scope>
    <source>
        <strain evidence="1 2">KCTC 19937</strain>
    </source>
</reference>
<dbReference type="InterPro" id="IPR015942">
    <property type="entry name" value="Asp/Glu/hydantoin_racemase"/>
</dbReference>
<accession>A0A0A0JN92</accession>
<dbReference type="eggNOG" id="COG4126">
    <property type="taxonomic scope" value="Bacteria"/>
</dbReference>
<proteinExistence type="predicted"/>
<dbReference type="Pfam" id="PF01177">
    <property type="entry name" value="Asp_Glu_race"/>
    <property type="match status" value="1"/>
</dbReference>
<evidence type="ECO:0000313" key="1">
    <source>
        <dbReference type="EMBL" id="KGN38239.1"/>
    </source>
</evidence>
<organism evidence="1 2">
    <name type="scientific">Knoellia subterranea KCTC 19937</name>
    <dbReference type="NCBI Taxonomy" id="1385521"/>
    <lineage>
        <taxon>Bacteria</taxon>
        <taxon>Bacillati</taxon>
        <taxon>Actinomycetota</taxon>
        <taxon>Actinomycetes</taxon>
        <taxon>Micrococcales</taxon>
        <taxon>Intrasporangiaceae</taxon>
        <taxon>Knoellia</taxon>
    </lineage>
</organism>
<dbReference type="InterPro" id="IPR001920">
    <property type="entry name" value="Asp/Glu_race"/>
</dbReference>
<comment type="caution">
    <text evidence="1">The sequence shown here is derived from an EMBL/GenBank/DDBJ whole genome shotgun (WGS) entry which is preliminary data.</text>
</comment>
<dbReference type="Proteomes" id="UP000030011">
    <property type="component" value="Unassembled WGS sequence"/>
</dbReference>
<dbReference type="Gene3D" id="3.40.50.1860">
    <property type="match status" value="1"/>
</dbReference>
<sequence length="215" mass="22566">MGTIGYLHTSPVHVPTFDRLTQEHSAEAKTLHVVDEDALTLARAASPSAVAEVVAAHVRDLRERGADVIVCTCSTIGAIAEGLRAEPKVLRVDRPMARRAVALGARVGVVVALESTVQPTVDLLREEAAVAGREIEVLVELAEDAWDLFEKGDHAAYLTVVAETARDVAARADVVVLAQASMLGALDLLRDLAVPALASPTTAVDHAAAMVDAST</sequence>
<dbReference type="STRING" id="1385521.N803_10820"/>
<keyword evidence="2" id="KW-1185">Reference proteome</keyword>
<dbReference type="EMBL" id="AVPK01000003">
    <property type="protein sequence ID" value="KGN38239.1"/>
    <property type="molecule type" value="Genomic_DNA"/>
</dbReference>
<gene>
    <name evidence="1" type="ORF">N803_10820</name>
</gene>
<dbReference type="AlphaFoldDB" id="A0A0A0JN92"/>